<sequence>MLALENYKILLFVLTLQCCGNHVQKAVDSTIHLTDDDNGIVKYKSDSANELVLNFRDHSYFYKETNLPLKAGEDVRYENQSRGTFAIRNDTLTFFSSMPSQVDVTTDWSTNTEFLPLYQTHEEIDANSVKIYFDNIAEPQYYQAFEFKNGGFEKLRVKNCVIDGDFGWIEAAKDKIPLHQYLLIEKPQSNKLLIIDSLQAQKSYFFDFDHIPFRSFHFYTRAYWSYYDFTGLTFVRTDKKLKLIDKNRLGRYQHSAMDLIFLKK</sequence>
<organism evidence="1 2">
    <name type="scientific">Sphingobacterium athyrii</name>
    <dbReference type="NCBI Taxonomy" id="2152717"/>
    <lineage>
        <taxon>Bacteria</taxon>
        <taxon>Pseudomonadati</taxon>
        <taxon>Bacteroidota</taxon>
        <taxon>Sphingobacteriia</taxon>
        <taxon>Sphingobacteriales</taxon>
        <taxon>Sphingobacteriaceae</taxon>
        <taxon>Sphingobacterium</taxon>
    </lineage>
</organism>
<comment type="caution">
    <text evidence="1">The sequence shown here is derived from an EMBL/GenBank/DDBJ whole genome shotgun (WGS) entry which is preliminary data.</text>
</comment>
<name>A0A363NVX9_9SPHI</name>
<dbReference type="OrthoDB" id="699410at2"/>
<evidence type="ECO:0000313" key="2">
    <source>
        <dbReference type="Proteomes" id="UP000250831"/>
    </source>
</evidence>
<evidence type="ECO:0000313" key="1">
    <source>
        <dbReference type="EMBL" id="PUV24954.1"/>
    </source>
</evidence>
<gene>
    <name evidence="1" type="ORF">DCO56_08350</name>
</gene>
<protein>
    <submittedName>
        <fullName evidence="1">Uncharacterized protein</fullName>
    </submittedName>
</protein>
<accession>A0A363NVX9</accession>
<dbReference type="EMBL" id="QCXX01000002">
    <property type="protein sequence ID" value="PUV24954.1"/>
    <property type="molecule type" value="Genomic_DNA"/>
</dbReference>
<proteinExistence type="predicted"/>
<dbReference type="RefSeq" id="WP_108633286.1">
    <property type="nucleotide sequence ID" value="NZ_QCXX01000002.1"/>
</dbReference>
<keyword evidence="2" id="KW-1185">Reference proteome</keyword>
<dbReference type="Proteomes" id="UP000250831">
    <property type="component" value="Unassembled WGS sequence"/>
</dbReference>
<reference evidence="1 2" key="1">
    <citation type="submission" date="2018-04" db="EMBL/GenBank/DDBJ databases">
        <title>Sphingobacterium sp. M46 Genome.</title>
        <authorList>
            <person name="Cheng J."/>
            <person name="Li Y."/>
        </authorList>
    </citation>
    <scope>NUCLEOTIDE SEQUENCE [LARGE SCALE GENOMIC DNA]</scope>
    <source>
        <strain evidence="1 2">M46</strain>
    </source>
</reference>
<dbReference type="AlphaFoldDB" id="A0A363NVX9"/>